<sequence length="950" mass="97557">MPSGSDLATPLPAQWAIVVVAILLTLALTQFKANEFWARSVAVSAWPSLAVAYVMTMVSAERAGWPPVPVLIAGIGVIVGLELLTAGRHWVSTSSVQITVLIVTAAAVSNEWAFGWIACGIAIALVGLAELRQFRSAPRWFIWGLLSVAALAVLACGWDLQFTPAALMVVGAVGWAWAAAQLQRPSTLERVQSRVLVWLFPIPFVIGLAAWTTPPTATVVSASLVLLVAILTRVLPPQRRSPWPQWVVAAGGLTLLAVLGQVGNSSASTVAAAALVAAACMILPQRRELSIATVVSSLLVTGVAAADWLDWTPQNPGPAVSLLAGLVLLGSSIALRRKVLSTPTWAALSAVAMLANLIAIVAWLLNEADPYPAGLALVAGSSAVALGLALTAAPSGWRWLRDVSMFAATLAMLLLIPTLDASTAWVAALAAAIAVLSASVRMLAQGNEPLSAWKRPLLELTVISLLISFSVSLEPGPGWRTLALSAIAVSTALTSVTLTGAWRRITQWVVAAATVSAWLSMGEWLQWSNEAMVARGSIAAAVVLASSAGALWVTKRGRDWVFVSYLSGTFALLIATVELYEAGLDRSLAGPWVAGSLFVAAVASAAAVQPLEPASTPVTEGEAGPSGSVAAAGLGTAAAPTDAGQTGQTGEAAVSAAAPGASSAAATAVRIASVAFLGASLAVFLDVAGSDAKQTLGVAVGVGLLATLGLVGISLTGRASSWGATTEIVAIAAAAGALLVAPAVPNGVAVLFLLVGAELAAIGTVRDQQILVYLAPAALCTSWVVFAGNLTESSPSWFTVPAGLTVLVTIELARRQRRSGNLEPTTKLLSFIEVAGMVLLVVTPLVQIVLLGPIHVIEALLLGLALAVWGALTQVRRRLLAGVVTTALAVGLLIVISAVDVAQRVAGPLLWLVIAAAGLAVVLVAGFLEGGRRHSEGWRSRLDERVAGWE</sequence>
<accession>A0A6J7A9P8</accession>
<feature type="transmembrane region" description="Helical" evidence="1">
    <location>
        <begin position="140"/>
        <end position="160"/>
    </location>
</feature>
<feature type="transmembrane region" description="Helical" evidence="1">
    <location>
        <begin position="243"/>
        <end position="260"/>
    </location>
</feature>
<proteinExistence type="predicted"/>
<feature type="transmembrane region" description="Helical" evidence="1">
    <location>
        <begin position="560"/>
        <end position="577"/>
    </location>
</feature>
<feature type="transmembrane region" description="Helical" evidence="1">
    <location>
        <begin position="722"/>
        <end position="741"/>
    </location>
</feature>
<keyword evidence="1" id="KW-0812">Transmembrane</keyword>
<feature type="transmembrane region" description="Helical" evidence="1">
    <location>
        <begin position="12"/>
        <end position="29"/>
    </location>
</feature>
<gene>
    <name evidence="2" type="ORF">UFOPK3046_02284</name>
</gene>
<keyword evidence="1" id="KW-0472">Membrane</keyword>
<feature type="transmembrane region" description="Helical" evidence="1">
    <location>
        <begin position="905"/>
        <end position="928"/>
    </location>
</feature>
<feature type="transmembrane region" description="Helical" evidence="1">
    <location>
        <begin position="796"/>
        <end position="813"/>
    </location>
</feature>
<evidence type="ECO:0000313" key="2">
    <source>
        <dbReference type="EMBL" id="CAB4829626.1"/>
    </source>
</evidence>
<feature type="transmembrane region" description="Helical" evidence="1">
    <location>
        <begin position="695"/>
        <end position="715"/>
    </location>
</feature>
<feature type="transmembrane region" description="Helical" evidence="1">
    <location>
        <begin position="770"/>
        <end position="790"/>
    </location>
</feature>
<organism evidence="2">
    <name type="scientific">freshwater metagenome</name>
    <dbReference type="NCBI Taxonomy" id="449393"/>
    <lineage>
        <taxon>unclassified sequences</taxon>
        <taxon>metagenomes</taxon>
        <taxon>ecological metagenomes</taxon>
    </lineage>
</organism>
<feature type="transmembrane region" description="Helical" evidence="1">
    <location>
        <begin position="371"/>
        <end position="392"/>
    </location>
</feature>
<feature type="transmembrane region" description="Helical" evidence="1">
    <location>
        <begin position="291"/>
        <end position="311"/>
    </location>
</feature>
<feature type="transmembrane region" description="Helical" evidence="1">
    <location>
        <begin position="64"/>
        <end position="83"/>
    </location>
</feature>
<feature type="transmembrane region" description="Helical" evidence="1">
    <location>
        <begin position="217"/>
        <end position="236"/>
    </location>
</feature>
<reference evidence="2" key="1">
    <citation type="submission" date="2020-05" db="EMBL/GenBank/DDBJ databases">
        <authorList>
            <person name="Chiriac C."/>
            <person name="Salcher M."/>
            <person name="Ghai R."/>
            <person name="Kavagutti S V."/>
        </authorList>
    </citation>
    <scope>NUCLEOTIDE SEQUENCE</scope>
</reference>
<feature type="transmembrane region" description="Helical" evidence="1">
    <location>
        <begin position="166"/>
        <end position="183"/>
    </location>
</feature>
<feature type="transmembrane region" description="Helical" evidence="1">
    <location>
        <begin position="671"/>
        <end position="689"/>
    </location>
</feature>
<dbReference type="EMBL" id="CAFAAQ010000357">
    <property type="protein sequence ID" value="CAB4829626.1"/>
    <property type="molecule type" value="Genomic_DNA"/>
</dbReference>
<dbReference type="AlphaFoldDB" id="A0A6J7A9P8"/>
<feature type="transmembrane region" description="Helical" evidence="1">
    <location>
        <begin position="479"/>
        <end position="501"/>
    </location>
</feature>
<evidence type="ECO:0000256" key="1">
    <source>
        <dbReference type="SAM" id="Phobius"/>
    </source>
</evidence>
<feature type="transmembrane region" description="Helical" evidence="1">
    <location>
        <begin position="347"/>
        <end position="365"/>
    </location>
</feature>
<feature type="transmembrane region" description="Helical" evidence="1">
    <location>
        <begin position="317"/>
        <end position="335"/>
    </location>
</feature>
<protein>
    <submittedName>
        <fullName evidence="2">Unannotated protein</fullName>
    </submittedName>
</protein>
<feature type="transmembrane region" description="Helical" evidence="1">
    <location>
        <begin position="533"/>
        <end position="553"/>
    </location>
</feature>
<feature type="transmembrane region" description="Helical" evidence="1">
    <location>
        <begin position="36"/>
        <end position="58"/>
    </location>
</feature>
<feature type="transmembrane region" description="Helical" evidence="1">
    <location>
        <begin position="879"/>
        <end position="899"/>
    </location>
</feature>
<feature type="transmembrane region" description="Helical" evidence="1">
    <location>
        <begin position="90"/>
        <end position="108"/>
    </location>
</feature>
<feature type="transmembrane region" description="Helical" evidence="1">
    <location>
        <begin position="508"/>
        <end position="527"/>
    </location>
</feature>
<feature type="transmembrane region" description="Helical" evidence="1">
    <location>
        <begin position="852"/>
        <end position="872"/>
    </location>
</feature>
<feature type="transmembrane region" description="Helical" evidence="1">
    <location>
        <begin position="195"/>
        <end position="211"/>
    </location>
</feature>
<feature type="transmembrane region" description="Helical" evidence="1">
    <location>
        <begin position="114"/>
        <end position="131"/>
    </location>
</feature>
<feature type="transmembrane region" description="Helical" evidence="1">
    <location>
        <begin position="266"/>
        <end position="284"/>
    </location>
</feature>
<keyword evidence="1" id="KW-1133">Transmembrane helix</keyword>
<feature type="transmembrane region" description="Helical" evidence="1">
    <location>
        <begin position="825"/>
        <end position="846"/>
    </location>
</feature>
<name>A0A6J7A9P8_9ZZZZ</name>